<reference evidence="5 6" key="1">
    <citation type="journal article" date="2016" name="Nat. Commun.">
        <title>Ectomycorrhizal ecology is imprinted in the genome of the dominant symbiotic fungus Cenococcum geophilum.</title>
        <authorList>
            <consortium name="DOE Joint Genome Institute"/>
            <person name="Peter M."/>
            <person name="Kohler A."/>
            <person name="Ohm R.A."/>
            <person name="Kuo A."/>
            <person name="Krutzmann J."/>
            <person name="Morin E."/>
            <person name="Arend M."/>
            <person name="Barry K.W."/>
            <person name="Binder M."/>
            <person name="Choi C."/>
            <person name="Clum A."/>
            <person name="Copeland A."/>
            <person name="Grisel N."/>
            <person name="Haridas S."/>
            <person name="Kipfer T."/>
            <person name="LaButti K."/>
            <person name="Lindquist E."/>
            <person name="Lipzen A."/>
            <person name="Maire R."/>
            <person name="Meier B."/>
            <person name="Mihaltcheva S."/>
            <person name="Molinier V."/>
            <person name="Murat C."/>
            <person name="Poggeler S."/>
            <person name="Quandt C.A."/>
            <person name="Sperisen C."/>
            <person name="Tritt A."/>
            <person name="Tisserant E."/>
            <person name="Crous P.W."/>
            <person name="Henrissat B."/>
            <person name="Nehls U."/>
            <person name="Egli S."/>
            <person name="Spatafora J.W."/>
            <person name="Grigoriev I.V."/>
            <person name="Martin F.M."/>
        </authorList>
    </citation>
    <scope>NUCLEOTIDE SEQUENCE [LARGE SCALE GENOMIC DNA]</scope>
    <source>
        <strain evidence="5 6">CBS 207.34</strain>
    </source>
</reference>
<evidence type="ECO:0000256" key="4">
    <source>
        <dbReference type="ARBA" id="ARBA00023157"/>
    </source>
</evidence>
<dbReference type="OrthoDB" id="9971592at2759"/>
<feature type="non-terminal residue" evidence="5">
    <location>
        <position position="1"/>
    </location>
</feature>
<dbReference type="GO" id="GO:0033108">
    <property type="term" value="P:mitochondrial respiratory chain complex assembly"/>
    <property type="evidence" value="ECO:0007669"/>
    <property type="project" value="TreeGrafter"/>
</dbReference>
<protein>
    <submittedName>
        <fullName evidence="5">Uncharacterized protein</fullName>
    </submittedName>
</protein>
<evidence type="ECO:0000256" key="2">
    <source>
        <dbReference type="ARBA" id="ARBA00004569"/>
    </source>
</evidence>
<dbReference type="AlphaFoldDB" id="A0A8E2JXE4"/>
<proteinExistence type="predicted"/>
<evidence type="ECO:0000256" key="3">
    <source>
        <dbReference type="ARBA" id="ARBA00023128"/>
    </source>
</evidence>
<keyword evidence="3" id="KW-0496">Mitochondrion</keyword>
<dbReference type="PANTHER" id="PTHR46811">
    <property type="entry name" value="COILED-COIL-HELIX-COILED-COIL-HELIX DOMAIN-CONTAINING PROTEIN 7"/>
    <property type="match status" value="1"/>
</dbReference>
<dbReference type="PROSITE" id="PS51808">
    <property type="entry name" value="CHCH"/>
    <property type="match status" value="1"/>
</dbReference>
<sequence>FAMAVEEPETPWNDAAAAKFEGKQFSQYFDPCQEAAARSLRCLHRNGGDREMCSDFFQAYRDCKKQWVCLAISSWIASLDPSPTN</sequence>
<dbReference type="InterPro" id="IPR051040">
    <property type="entry name" value="COX23"/>
</dbReference>
<dbReference type="PANTHER" id="PTHR46811:SF1">
    <property type="entry name" value="COILED-COIL-HELIX-COILED-COIL-HELIX DOMAIN-CONTAINING PROTEIN 7"/>
    <property type="match status" value="1"/>
</dbReference>
<name>A0A8E2JXE4_9PEZI</name>
<evidence type="ECO:0000256" key="1">
    <source>
        <dbReference type="ARBA" id="ARBA00003875"/>
    </source>
</evidence>
<organism evidence="5 6">
    <name type="scientific">Glonium stellatum</name>
    <dbReference type="NCBI Taxonomy" id="574774"/>
    <lineage>
        <taxon>Eukaryota</taxon>
        <taxon>Fungi</taxon>
        <taxon>Dikarya</taxon>
        <taxon>Ascomycota</taxon>
        <taxon>Pezizomycotina</taxon>
        <taxon>Dothideomycetes</taxon>
        <taxon>Pleosporomycetidae</taxon>
        <taxon>Gloniales</taxon>
        <taxon>Gloniaceae</taxon>
        <taxon>Glonium</taxon>
    </lineage>
</organism>
<keyword evidence="6" id="KW-1185">Reference proteome</keyword>
<dbReference type="GO" id="GO:0005758">
    <property type="term" value="C:mitochondrial intermembrane space"/>
    <property type="evidence" value="ECO:0007669"/>
    <property type="project" value="UniProtKB-SubCell"/>
</dbReference>
<dbReference type="Proteomes" id="UP000250140">
    <property type="component" value="Unassembled WGS sequence"/>
</dbReference>
<gene>
    <name evidence="5" type="ORF">AOQ84DRAFT_284611</name>
</gene>
<dbReference type="SUPFAM" id="SSF47072">
    <property type="entry name" value="Cysteine alpha-hairpin motif"/>
    <property type="match status" value="1"/>
</dbReference>
<accession>A0A8E2JXE4</accession>
<evidence type="ECO:0000313" key="5">
    <source>
        <dbReference type="EMBL" id="OCL12707.1"/>
    </source>
</evidence>
<evidence type="ECO:0000313" key="6">
    <source>
        <dbReference type="Proteomes" id="UP000250140"/>
    </source>
</evidence>
<dbReference type="InterPro" id="IPR009069">
    <property type="entry name" value="Cys_alpha_HP_mot_SF"/>
</dbReference>
<comment type="subcellular location">
    <subcellularLocation>
        <location evidence="2">Mitochondrion intermembrane space</location>
    </subcellularLocation>
</comment>
<keyword evidence="4" id="KW-1015">Disulfide bond</keyword>
<dbReference type="EMBL" id="KV748841">
    <property type="protein sequence ID" value="OCL12707.1"/>
    <property type="molecule type" value="Genomic_DNA"/>
</dbReference>
<comment type="function">
    <text evidence="1">Required for the assembly of cytochrome c oxidase.</text>
</comment>